<dbReference type="EMBL" id="MSFM01000003">
    <property type="protein sequence ID" value="PKY06791.1"/>
    <property type="molecule type" value="Genomic_DNA"/>
</dbReference>
<feature type="region of interest" description="Disordered" evidence="1">
    <location>
        <begin position="770"/>
        <end position="816"/>
    </location>
</feature>
<sequence>MTSNHNAQRRLSKGMARSREGLHMRPLNVEKGQQRFSAHDTFPPQTATWRNNLIALSQRRNLLFTAYSQRIYVWEPAGSSQTLGSKPKMIITPVMKEPNSAGYISPVTPHAINSILVDDLGREEVLLLATDSGNVCGYRVEAIYSALARAVENNEECPLDGSQVDPFFVEYVEASAWGLAIHKFARLIAVTANTGLVTVFAFALVNPASGHSHDSTVHPEEEDDFTDYGQTWLDIKSSEHFKQLRNLMPDKHRKRNIRLTYTGHFSNIPSVSFFNCDLDPNGTWMVSTDIDNKLLIWKVWESLGPFNVYHFNDISFKSFPETLGNDIERGWTVLALDPRTFHLLKSTEEACGGLPQRRLKDGQSVLDLTKLSSRIPNASHIYNYFPPVAKPEPEQPVLPDILGADCCITRDNRSARPIRHGRGKHDSLDSGRSHPYHAGSATSSDQAEAHRPPTSASNLRPSDSADAFSHQAVDGSVDEDTASHENTSDEDMVTEVPALLHNTDVIFQALDEPDDDTNENPLFPRNGPLTTPEFLRFALSEALGGDIQGAEEYFDDYSAIDEDTYDDDDDDREMDEADDDTSESGDASTSGAAAYQVFDRMSRRAFPDDPGLYGQAETALIGLLPPAPAPLTSNFPILHFSQTDIRLIPHPFASHASVVCGAPLRQPFTHPIVSIRACDRFNMVKYIPEHGIVVAASQKGRAAVIALTESESTGLSFRVDWIVPFKSQEKYGDRPLIPLLGMTVSPIQGFEMPPDVPYIPRGVDASDLSFRYRCPPTDDADTPPTHPPSQTSQPNISTPQASKPTSTSIPHSRDIHGTAQKRVYPLSLPECHAQATNAYQPEEPWRGWNPSRRYRVLLMYTDHTVMSYEFWYNWNTAGGDGHASAANEEEEDQYLVV</sequence>
<feature type="compositionally biased region" description="Acidic residues" evidence="1">
    <location>
        <begin position="558"/>
        <end position="583"/>
    </location>
</feature>
<organism evidence="2 3">
    <name type="scientific">Aspergillus campestris (strain IBT 28561)</name>
    <dbReference type="NCBI Taxonomy" id="1392248"/>
    <lineage>
        <taxon>Eukaryota</taxon>
        <taxon>Fungi</taxon>
        <taxon>Dikarya</taxon>
        <taxon>Ascomycota</taxon>
        <taxon>Pezizomycotina</taxon>
        <taxon>Eurotiomycetes</taxon>
        <taxon>Eurotiomycetidae</taxon>
        <taxon>Eurotiales</taxon>
        <taxon>Aspergillaceae</taxon>
        <taxon>Aspergillus</taxon>
        <taxon>Aspergillus subgen. Circumdati</taxon>
    </lineage>
</organism>
<dbReference type="Pfam" id="PF08728">
    <property type="entry name" value="CRT10"/>
    <property type="match status" value="1"/>
</dbReference>
<dbReference type="Proteomes" id="UP000234254">
    <property type="component" value="Unassembled WGS sequence"/>
</dbReference>
<evidence type="ECO:0000313" key="2">
    <source>
        <dbReference type="EMBL" id="PKY06791.1"/>
    </source>
</evidence>
<comment type="caution">
    <text evidence="2">The sequence shown here is derived from an EMBL/GenBank/DDBJ whole genome shotgun (WGS) entry which is preliminary data.</text>
</comment>
<gene>
    <name evidence="2" type="ORF">P168DRAFT_288690</name>
</gene>
<reference evidence="2" key="1">
    <citation type="submission" date="2016-12" db="EMBL/GenBank/DDBJ databases">
        <title>The genomes of Aspergillus section Nigri reveals drivers in fungal speciation.</title>
        <authorList>
            <consortium name="DOE Joint Genome Institute"/>
            <person name="Vesth T.C."/>
            <person name="Nybo J."/>
            <person name="Theobald S."/>
            <person name="Brandl J."/>
            <person name="Frisvad J.C."/>
            <person name="Nielsen K.F."/>
            <person name="Lyhne E.K."/>
            <person name="Kogle M.E."/>
            <person name="Kuo A."/>
            <person name="Riley R."/>
            <person name="Clum A."/>
            <person name="Nolan M."/>
            <person name="Lipzen A."/>
            <person name="Salamov A."/>
            <person name="Henrissat B."/>
            <person name="Wiebenga A."/>
            <person name="De vries R.P."/>
            <person name="Grigoriev I.V."/>
            <person name="Mortensen U.H."/>
            <person name="Andersen M.R."/>
            <person name="Baker S.E."/>
        </authorList>
    </citation>
    <scope>NUCLEOTIDE SEQUENCE</scope>
    <source>
        <strain evidence="2">IBT 28561</strain>
    </source>
</reference>
<dbReference type="InterPro" id="IPR014839">
    <property type="entry name" value="Crt10"/>
</dbReference>
<protein>
    <submittedName>
        <fullName evidence="2">Uncharacterized protein</fullName>
    </submittedName>
</protein>
<dbReference type="GeneID" id="36544372"/>
<dbReference type="RefSeq" id="XP_024695385.1">
    <property type="nucleotide sequence ID" value="XM_024836848.1"/>
</dbReference>
<keyword evidence="3" id="KW-1185">Reference proteome</keyword>
<evidence type="ECO:0000313" key="3">
    <source>
        <dbReference type="Proteomes" id="UP000234254"/>
    </source>
</evidence>
<proteinExistence type="predicted"/>
<feature type="region of interest" description="Disordered" evidence="1">
    <location>
        <begin position="1"/>
        <end position="22"/>
    </location>
</feature>
<dbReference type="SUPFAM" id="SSF50978">
    <property type="entry name" value="WD40 repeat-like"/>
    <property type="match status" value="1"/>
</dbReference>
<feature type="region of interest" description="Disordered" evidence="1">
    <location>
        <begin position="413"/>
        <end position="492"/>
    </location>
</feature>
<feature type="compositionally biased region" description="Polar residues" evidence="1">
    <location>
        <begin position="795"/>
        <end position="810"/>
    </location>
</feature>
<dbReference type="OrthoDB" id="5591786at2759"/>
<accession>A0A2I1DA98</accession>
<feature type="region of interest" description="Disordered" evidence="1">
    <location>
        <begin position="558"/>
        <end position="593"/>
    </location>
</feature>
<name>A0A2I1DA98_ASPC2</name>
<dbReference type="AlphaFoldDB" id="A0A2I1DA98"/>
<dbReference type="InterPro" id="IPR036322">
    <property type="entry name" value="WD40_repeat_dom_sf"/>
</dbReference>
<evidence type="ECO:0000256" key="1">
    <source>
        <dbReference type="SAM" id="MobiDB-lite"/>
    </source>
</evidence>
<dbReference type="VEuPathDB" id="FungiDB:P168DRAFT_288690"/>